<name>A0A8J2KEF5_9HEXA</name>
<dbReference type="Proteomes" id="UP000708208">
    <property type="component" value="Unassembled WGS sequence"/>
</dbReference>
<evidence type="ECO:0000313" key="2">
    <source>
        <dbReference type="Proteomes" id="UP000708208"/>
    </source>
</evidence>
<evidence type="ECO:0000313" key="1">
    <source>
        <dbReference type="EMBL" id="CAG7785375.1"/>
    </source>
</evidence>
<organism evidence="1 2">
    <name type="scientific">Allacma fusca</name>
    <dbReference type="NCBI Taxonomy" id="39272"/>
    <lineage>
        <taxon>Eukaryota</taxon>
        <taxon>Metazoa</taxon>
        <taxon>Ecdysozoa</taxon>
        <taxon>Arthropoda</taxon>
        <taxon>Hexapoda</taxon>
        <taxon>Collembola</taxon>
        <taxon>Symphypleona</taxon>
        <taxon>Sminthuridae</taxon>
        <taxon>Allacma</taxon>
    </lineage>
</organism>
<keyword evidence="2" id="KW-1185">Reference proteome</keyword>
<reference evidence="1" key="1">
    <citation type="submission" date="2021-06" db="EMBL/GenBank/DDBJ databases">
        <authorList>
            <person name="Hodson N. C."/>
            <person name="Mongue J. A."/>
            <person name="Jaron S. K."/>
        </authorList>
    </citation>
    <scope>NUCLEOTIDE SEQUENCE</scope>
</reference>
<gene>
    <name evidence="1" type="ORF">AFUS01_LOCUS24004</name>
</gene>
<accession>A0A8J2KEF5</accession>
<protein>
    <submittedName>
        <fullName evidence="1">Uncharacterized protein</fullName>
    </submittedName>
</protein>
<dbReference type="EMBL" id="CAJVCH010295207">
    <property type="protein sequence ID" value="CAG7785375.1"/>
    <property type="molecule type" value="Genomic_DNA"/>
</dbReference>
<comment type="caution">
    <text evidence="1">The sequence shown here is derived from an EMBL/GenBank/DDBJ whole genome shotgun (WGS) entry which is preliminary data.</text>
</comment>
<sequence length="86" mass="9613">MGKPVGFLTRRLDSLTRRKSVCNQRVSADELRADDEVAAMMGNRRWGVETSVCMCTLPLSVDSLQVSATREQSSSHLLFWLIVPTT</sequence>
<proteinExistence type="predicted"/>
<dbReference type="AlphaFoldDB" id="A0A8J2KEF5"/>